<dbReference type="CTD" id="55270"/>
<keyword evidence="21" id="KW-1185">Reference proteome</keyword>
<dbReference type="InterPro" id="IPR015797">
    <property type="entry name" value="NUDIX_hydrolase-like_dom_sf"/>
</dbReference>
<feature type="region of interest" description="Disordered" evidence="19">
    <location>
        <begin position="30"/>
        <end position="52"/>
    </location>
</feature>
<evidence type="ECO:0000313" key="21">
    <source>
        <dbReference type="Proteomes" id="UP001318040"/>
    </source>
</evidence>
<dbReference type="InterPro" id="IPR020476">
    <property type="entry name" value="Nudix_hydrolase"/>
</dbReference>
<dbReference type="PROSITE" id="PS51462">
    <property type="entry name" value="NUDIX"/>
    <property type="match status" value="1"/>
</dbReference>
<dbReference type="PANTHER" id="PTHR16099:SF5">
    <property type="entry name" value="NUCLEOTIDE TRIPHOSPHATE DIPHOSPHATASE NUDT15"/>
    <property type="match status" value="1"/>
</dbReference>
<evidence type="ECO:0000256" key="3">
    <source>
        <dbReference type="ARBA" id="ARBA00005582"/>
    </source>
</evidence>
<dbReference type="RefSeq" id="XP_032833747.1">
    <property type="nucleotide sequence ID" value="XM_032977856.1"/>
</dbReference>
<dbReference type="PANTHER" id="PTHR16099">
    <property type="entry name" value="8-OXO-DGTP DIPHOSPHATES NUDT15"/>
    <property type="match status" value="1"/>
</dbReference>
<comment type="cofactor">
    <cofactor evidence="1">
        <name>Mn(2+)</name>
        <dbReference type="ChEBI" id="CHEBI:29035"/>
    </cofactor>
</comment>
<evidence type="ECO:0000313" key="22">
    <source>
        <dbReference type="RefSeq" id="XP_032833742.1"/>
    </source>
</evidence>
<comment type="similarity">
    <text evidence="3 18">Belongs to the Nudix hydrolase family.</text>
</comment>
<comment type="cofactor">
    <cofactor evidence="2">
        <name>Mg(2+)</name>
        <dbReference type="ChEBI" id="CHEBI:18420"/>
    </cofactor>
</comment>
<evidence type="ECO:0000313" key="25">
    <source>
        <dbReference type="RefSeq" id="XP_032833745.1"/>
    </source>
</evidence>
<dbReference type="AlphaFoldDB" id="A0AAJ7UCH6"/>
<dbReference type="GO" id="GO:0046872">
    <property type="term" value="F:metal ion binding"/>
    <property type="evidence" value="ECO:0007669"/>
    <property type="project" value="UniProtKB-KW"/>
</dbReference>
<dbReference type="InterPro" id="IPR000086">
    <property type="entry name" value="NUDIX_hydrolase_dom"/>
</dbReference>
<evidence type="ECO:0000259" key="20">
    <source>
        <dbReference type="PROSITE" id="PS51462"/>
    </source>
</evidence>
<dbReference type="RefSeq" id="XP_032833743.1">
    <property type="nucleotide sequence ID" value="XM_032977852.1"/>
</dbReference>
<dbReference type="PRINTS" id="PR00502">
    <property type="entry name" value="NUDIXFAMILY"/>
</dbReference>
<evidence type="ECO:0000256" key="15">
    <source>
        <dbReference type="ARBA" id="ARBA00076736"/>
    </source>
</evidence>
<reference evidence="22 23" key="1">
    <citation type="submission" date="2025-04" db="UniProtKB">
        <authorList>
            <consortium name="RefSeq"/>
        </authorList>
    </citation>
    <scope>IDENTIFICATION</scope>
    <source>
        <tissue evidence="22 23">Sperm</tissue>
    </source>
</reference>
<evidence type="ECO:0000256" key="5">
    <source>
        <dbReference type="ARBA" id="ARBA00022801"/>
    </source>
</evidence>
<dbReference type="EC" id="3.6.1.9" evidence="10"/>
<evidence type="ECO:0000313" key="24">
    <source>
        <dbReference type="RefSeq" id="XP_032833744.1"/>
    </source>
</evidence>
<evidence type="ECO:0000313" key="26">
    <source>
        <dbReference type="RefSeq" id="XP_032833747.1"/>
    </source>
</evidence>
<keyword evidence="5 18" id="KW-0378">Hydrolase</keyword>
<dbReference type="GO" id="GO:0008413">
    <property type="term" value="F:8-oxo-7,8-dihydroguanosine triphosphate pyrophosphatase activity"/>
    <property type="evidence" value="ECO:0007669"/>
    <property type="project" value="UniProtKB-ARBA"/>
</dbReference>
<dbReference type="Proteomes" id="UP001318040">
    <property type="component" value="Chromosome 64"/>
</dbReference>
<comment type="function">
    <text evidence="12">May catalyze the hydrolysis of nucleoside triphosphates including dGTP, dTTP, dCTP, their oxidized forms like 8-oxo-dGTP and the prodrug thiopurine derivatives 6-thio-dGTP and 6-thio-GTP. Could also catalyze the hydrolysis of some nucleoside diphosphate derivatives. Hydrolyzes oxidized nucleosides triphosphates like 8-oxo-dGTP in vitro, but the specificity and efficiency towards these substrates are low. Therefore, the potential in vivo sanitizing role of this enzyme, that would consist in removing oxidatively damaged forms of nucleosides to prevent their incorporation into DNA, is unclear. Through the hydrolysis of thioguanosine triphosphates may participate in the catabolism of thiopurine drugs. May also have a role in DNA synthesis and cell cycle progression by stabilizing PCNA. Exhibits decapping activity towards dpCoA-capped RNAs in vitro.</text>
</comment>
<evidence type="ECO:0000256" key="14">
    <source>
        <dbReference type="ARBA" id="ARBA00070687"/>
    </source>
</evidence>
<evidence type="ECO:0000256" key="2">
    <source>
        <dbReference type="ARBA" id="ARBA00001946"/>
    </source>
</evidence>
<keyword evidence="7" id="KW-0464">Manganese</keyword>
<dbReference type="RefSeq" id="XP_032833744.1">
    <property type="nucleotide sequence ID" value="XM_032977853.1"/>
</dbReference>
<evidence type="ECO:0000256" key="9">
    <source>
        <dbReference type="ARBA" id="ARBA00036800"/>
    </source>
</evidence>
<dbReference type="KEGG" id="pmrn:116956325"/>
<dbReference type="InterPro" id="IPR020084">
    <property type="entry name" value="NUDIX_hydrolase_CS"/>
</dbReference>
<evidence type="ECO:0000256" key="12">
    <source>
        <dbReference type="ARBA" id="ARBA00055812"/>
    </source>
</evidence>
<accession>A0AAJ7UCH6</accession>
<evidence type="ECO:0000256" key="11">
    <source>
        <dbReference type="ARBA" id="ARBA00048667"/>
    </source>
</evidence>
<evidence type="ECO:0000256" key="7">
    <source>
        <dbReference type="ARBA" id="ARBA00023211"/>
    </source>
</evidence>
<keyword evidence="4" id="KW-0479">Metal-binding</keyword>
<evidence type="ECO:0000256" key="8">
    <source>
        <dbReference type="ARBA" id="ARBA00036546"/>
    </source>
</evidence>
<dbReference type="CDD" id="cd04678">
    <property type="entry name" value="NUDIX_MTH2_Nudt15"/>
    <property type="match status" value="1"/>
</dbReference>
<evidence type="ECO:0000256" key="16">
    <source>
        <dbReference type="ARBA" id="ARBA00077398"/>
    </source>
</evidence>
<dbReference type="Gene3D" id="3.90.79.10">
    <property type="entry name" value="Nucleoside Triphosphate Pyrophosphohydrolase"/>
    <property type="match status" value="1"/>
</dbReference>
<evidence type="ECO:0000256" key="13">
    <source>
        <dbReference type="ARBA" id="ARBA00062087"/>
    </source>
</evidence>
<dbReference type="RefSeq" id="XP_032833745.1">
    <property type="nucleotide sequence ID" value="XM_032977854.1"/>
</dbReference>
<protein>
    <recommendedName>
        <fullName evidence="14">Nucleotide triphosphate diphosphatase NUDT15</fullName>
        <ecNumber evidence="10">3.6.1.9</ecNumber>
    </recommendedName>
    <alternativeName>
        <fullName evidence="15">MutT homolog 2</fullName>
    </alternativeName>
    <alternativeName>
        <fullName evidence="17">Nucleoside diphosphate-linked moiety X motif 15</fullName>
    </alternativeName>
    <alternativeName>
        <fullName evidence="16">Nucleoside diphosphate-linked to another moiety X hydrolase 15</fullName>
    </alternativeName>
</protein>
<comment type="catalytic activity">
    <reaction evidence="8">
        <text>a 2'-deoxyribonucleoside 5'-triphosphate + H2O = a 2'-deoxyribonucleoside 5'-phosphate + diphosphate + H(+)</text>
        <dbReference type="Rhea" id="RHEA:44644"/>
        <dbReference type="ChEBI" id="CHEBI:15377"/>
        <dbReference type="ChEBI" id="CHEBI:15378"/>
        <dbReference type="ChEBI" id="CHEBI:33019"/>
        <dbReference type="ChEBI" id="CHEBI:61560"/>
        <dbReference type="ChEBI" id="CHEBI:65317"/>
        <dbReference type="EC" id="3.6.1.9"/>
    </reaction>
</comment>
<dbReference type="FunFam" id="3.90.79.10:FF:000034">
    <property type="entry name" value="Nucleotide triphosphate diphosphatase NUDT15"/>
    <property type="match status" value="1"/>
</dbReference>
<evidence type="ECO:0000256" key="4">
    <source>
        <dbReference type="ARBA" id="ARBA00022723"/>
    </source>
</evidence>
<dbReference type="Pfam" id="PF00293">
    <property type="entry name" value="NUDIX"/>
    <property type="match status" value="1"/>
</dbReference>
<comment type="catalytic activity">
    <reaction evidence="11">
        <text>a 5'-end CoA-ribonucleoside in mRNA + H2O = a 5'-end phospho-adenosine-phospho-ribonucleoside in mRNA + (R)-4'-phosphopantetheine + 2 H(+)</text>
        <dbReference type="Rhea" id="RHEA:67592"/>
        <dbReference type="Rhea" id="RHEA-COMP:15719"/>
        <dbReference type="Rhea" id="RHEA-COMP:17276"/>
        <dbReference type="ChEBI" id="CHEBI:15377"/>
        <dbReference type="ChEBI" id="CHEBI:15378"/>
        <dbReference type="ChEBI" id="CHEBI:61723"/>
        <dbReference type="ChEBI" id="CHEBI:144051"/>
        <dbReference type="ChEBI" id="CHEBI:172371"/>
    </reaction>
    <physiologicalReaction direction="left-to-right" evidence="11">
        <dbReference type="Rhea" id="RHEA:67593"/>
    </physiologicalReaction>
</comment>
<evidence type="ECO:0000256" key="1">
    <source>
        <dbReference type="ARBA" id="ARBA00001936"/>
    </source>
</evidence>
<dbReference type="GO" id="GO:0035539">
    <property type="term" value="F:8-oxo-7,8-dihydrodeoxyguanosine triphosphate pyrophosphatase activity"/>
    <property type="evidence" value="ECO:0007669"/>
    <property type="project" value="TreeGrafter"/>
</dbReference>
<evidence type="ECO:0000256" key="10">
    <source>
        <dbReference type="ARBA" id="ARBA00038862"/>
    </source>
</evidence>
<name>A0AAJ7UCH6_PETMA</name>
<evidence type="ECO:0000256" key="17">
    <source>
        <dbReference type="ARBA" id="ARBA00080476"/>
    </source>
</evidence>
<dbReference type="RefSeq" id="XP_032833742.1">
    <property type="nucleotide sequence ID" value="XM_032977851.1"/>
</dbReference>
<sequence length="199" mass="22181">MSAILTSTSQRCLGSFSRLVNNPAACKRLRPGPSRPLTSAVSADHHHHHERRPGVGVMVVVHSPLRPGCVLLGRRKTGLGAGLYQLPGGYLEFGEEWEECARREALEETGLRVCDVRFSTVVNSVRRDEGSHFVTIFMRAAVDLAFRAEPQNVEPHKNEAWVWTPWEELPPPSQLFWALAVAKRQGYHPFRHAEATAGT</sequence>
<dbReference type="PROSITE" id="PS00893">
    <property type="entry name" value="NUDIX_BOX"/>
    <property type="match status" value="1"/>
</dbReference>
<dbReference type="GO" id="GO:0005829">
    <property type="term" value="C:cytosol"/>
    <property type="evidence" value="ECO:0007669"/>
    <property type="project" value="TreeGrafter"/>
</dbReference>
<keyword evidence="6" id="KW-0460">Magnesium</keyword>
<evidence type="ECO:0000313" key="23">
    <source>
        <dbReference type="RefSeq" id="XP_032833743.1"/>
    </source>
</evidence>
<organism evidence="21 22">
    <name type="scientific">Petromyzon marinus</name>
    <name type="common">Sea lamprey</name>
    <dbReference type="NCBI Taxonomy" id="7757"/>
    <lineage>
        <taxon>Eukaryota</taxon>
        <taxon>Metazoa</taxon>
        <taxon>Chordata</taxon>
        <taxon>Craniata</taxon>
        <taxon>Vertebrata</taxon>
        <taxon>Cyclostomata</taxon>
        <taxon>Hyperoartia</taxon>
        <taxon>Petromyzontiformes</taxon>
        <taxon>Petromyzontidae</taxon>
        <taxon>Petromyzon</taxon>
    </lineage>
</organism>
<evidence type="ECO:0000256" key="19">
    <source>
        <dbReference type="SAM" id="MobiDB-lite"/>
    </source>
</evidence>
<dbReference type="SUPFAM" id="SSF55811">
    <property type="entry name" value="Nudix"/>
    <property type="match status" value="1"/>
</dbReference>
<dbReference type="GO" id="GO:0006950">
    <property type="term" value="P:response to stress"/>
    <property type="evidence" value="ECO:0007669"/>
    <property type="project" value="UniProtKB-ARBA"/>
</dbReference>
<comment type="catalytic activity">
    <reaction evidence="9">
        <text>a ribonucleoside 5'-triphosphate + H2O = a ribonucleoside 5'-phosphate + diphosphate + H(+)</text>
        <dbReference type="Rhea" id="RHEA:23996"/>
        <dbReference type="ChEBI" id="CHEBI:15377"/>
        <dbReference type="ChEBI" id="CHEBI:15378"/>
        <dbReference type="ChEBI" id="CHEBI:33019"/>
        <dbReference type="ChEBI" id="CHEBI:58043"/>
        <dbReference type="ChEBI" id="CHEBI:61557"/>
        <dbReference type="EC" id="3.6.1.9"/>
    </reaction>
</comment>
<evidence type="ECO:0000256" key="18">
    <source>
        <dbReference type="RuleBase" id="RU003476"/>
    </source>
</evidence>
<evidence type="ECO:0000256" key="6">
    <source>
        <dbReference type="ARBA" id="ARBA00022842"/>
    </source>
</evidence>
<proteinExistence type="inferred from homology"/>
<dbReference type="GO" id="GO:0006203">
    <property type="term" value="P:dGTP catabolic process"/>
    <property type="evidence" value="ECO:0007669"/>
    <property type="project" value="TreeGrafter"/>
</dbReference>
<comment type="subunit">
    <text evidence="13">Homodimer. Interacts with PCNA; interaction is disrupted in response to UV irradiation.</text>
</comment>
<gene>
    <name evidence="22 23 24 25 26" type="primary">NUDT15</name>
</gene>
<feature type="domain" description="Nudix hydrolase" evidence="20">
    <location>
        <begin position="50"/>
        <end position="192"/>
    </location>
</feature>